<feature type="non-terminal residue" evidence="1">
    <location>
        <position position="1"/>
    </location>
</feature>
<name>X0TL42_9ZZZZ</name>
<protein>
    <submittedName>
        <fullName evidence="1">Uncharacterized protein</fullName>
    </submittedName>
</protein>
<organism evidence="1">
    <name type="scientific">marine sediment metagenome</name>
    <dbReference type="NCBI Taxonomy" id="412755"/>
    <lineage>
        <taxon>unclassified sequences</taxon>
        <taxon>metagenomes</taxon>
        <taxon>ecological metagenomes</taxon>
    </lineage>
</organism>
<dbReference type="EMBL" id="BARS01011344">
    <property type="protein sequence ID" value="GAF88867.1"/>
    <property type="molecule type" value="Genomic_DNA"/>
</dbReference>
<reference evidence="1" key="1">
    <citation type="journal article" date="2014" name="Front. Microbiol.">
        <title>High frequency of phylogenetically diverse reductive dehalogenase-homologous genes in deep subseafloor sedimentary metagenomes.</title>
        <authorList>
            <person name="Kawai M."/>
            <person name="Futagami T."/>
            <person name="Toyoda A."/>
            <person name="Takaki Y."/>
            <person name="Nishi S."/>
            <person name="Hori S."/>
            <person name="Arai W."/>
            <person name="Tsubouchi T."/>
            <person name="Morono Y."/>
            <person name="Uchiyama I."/>
            <person name="Ito T."/>
            <person name="Fujiyama A."/>
            <person name="Inagaki F."/>
            <person name="Takami H."/>
        </authorList>
    </citation>
    <scope>NUCLEOTIDE SEQUENCE</scope>
    <source>
        <strain evidence="1">Expedition CK06-06</strain>
    </source>
</reference>
<evidence type="ECO:0000313" key="1">
    <source>
        <dbReference type="EMBL" id="GAF88867.1"/>
    </source>
</evidence>
<dbReference type="AlphaFoldDB" id="X0TL42"/>
<sequence length="50" mass="5006">NAITNEPGFVVDNDSQITIASSVALTAGTYKLRVTSPGGAGESLALVVIS</sequence>
<comment type="caution">
    <text evidence="1">The sequence shown here is derived from an EMBL/GenBank/DDBJ whole genome shotgun (WGS) entry which is preliminary data.</text>
</comment>
<proteinExistence type="predicted"/>
<accession>X0TL42</accession>
<gene>
    <name evidence="1" type="ORF">S01H1_20666</name>
</gene>